<keyword evidence="1" id="KW-1133">Transmembrane helix</keyword>
<sequence>MIEYNATDWFYNDIERLRRYSPDWAESVYDLLDYHLLEYGGVPESCDPHPLGMIMAVFPVTWNVTPNLTCLWCTRCFVGMCCWCVSVLTGNCINVYSILLVGLTRKLKLRRLERMA</sequence>
<organism evidence="2 3">
    <name type="scientific">Bifidobacterium longum</name>
    <dbReference type="NCBI Taxonomy" id="216816"/>
    <lineage>
        <taxon>Bacteria</taxon>
        <taxon>Bacillati</taxon>
        <taxon>Actinomycetota</taxon>
        <taxon>Actinomycetes</taxon>
        <taxon>Bifidobacteriales</taxon>
        <taxon>Bifidobacteriaceae</taxon>
        <taxon>Bifidobacterium</taxon>
    </lineage>
</organism>
<feature type="transmembrane region" description="Helical" evidence="1">
    <location>
        <begin position="77"/>
        <end position="104"/>
    </location>
</feature>
<keyword evidence="1" id="KW-0472">Membrane</keyword>
<reference evidence="2 3" key="1">
    <citation type="submission" date="2017-12" db="EMBL/GenBank/DDBJ databases">
        <title>Bifidobacterium longum APC/DPC strains.</title>
        <authorList>
            <person name="Arboleya S."/>
        </authorList>
    </citation>
    <scope>NUCLEOTIDE SEQUENCE [LARGE SCALE GENOMIC DNA]</scope>
    <source>
        <strain evidence="2 3">APC1461</strain>
    </source>
</reference>
<gene>
    <name evidence="2" type="ORF">APC1461_1503</name>
</gene>
<comment type="caution">
    <text evidence="2">The sequence shown here is derived from an EMBL/GenBank/DDBJ whole genome shotgun (WGS) entry which is preliminary data.</text>
</comment>
<evidence type="ECO:0000256" key="1">
    <source>
        <dbReference type="SAM" id="Phobius"/>
    </source>
</evidence>
<dbReference type="EMBL" id="PJEG01000017">
    <property type="protein sequence ID" value="PKD14339.1"/>
    <property type="molecule type" value="Genomic_DNA"/>
</dbReference>
<dbReference type="AlphaFoldDB" id="A0A2N0THW8"/>
<protein>
    <submittedName>
        <fullName evidence="2">Uncharacterized protein</fullName>
    </submittedName>
</protein>
<evidence type="ECO:0000313" key="2">
    <source>
        <dbReference type="EMBL" id="PKD14339.1"/>
    </source>
</evidence>
<proteinExistence type="predicted"/>
<keyword evidence="1" id="KW-0812">Transmembrane</keyword>
<accession>A0A2N0THW8</accession>
<dbReference type="Proteomes" id="UP000232928">
    <property type="component" value="Unassembled WGS sequence"/>
</dbReference>
<name>A0A2N0THW8_BIFLN</name>
<evidence type="ECO:0000313" key="3">
    <source>
        <dbReference type="Proteomes" id="UP000232928"/>
    </source>
</evidence>